<keyword evidence="4" id="KW-1185">Reference proteome</keyword>
<feature type="transmembrane region" description="Helical" evidence="2">
    <location>
        <begin position="127"/>
        <end position="145"/>
    </location>
</feature>
<keyword evidence="2" id="KW-0472">Membrane</keyword>
<feature type="compositionally biased region" description="Polar residues" evidence="1">
    <location>
        <begin position="1"/>
        <end position="18"/>
    </location>
</feature>
<keyword evidence="2" id="KW-1133">Transmembrane helix</keyword>
<feature type="transmembrane region" description="Helical" evidence="2">
    <location>
        <begin position="151"/>
        <end position="170"/>
    </location>
</feature>
<proteinExistence type="predicted"/>
<feature type="transmembrane region" description="Helical" evidence="2">
    <location>
        <begin position="65"/>
        <end position="84"/>
    </location>
</feature>
<evidence type="ECO:0000313" key="3">
    <source>
        <dbReference type="EMBL" id="SOD69263.1"/>
    </source>
</evidence>
<evidence type="ECO:0000256" key="2">
    <source>
        <dbReference type="SAM" id="Phobius"/>
    </source>
</evidence>
<keyword evidence="2" id="KW-0812">Transmembrane</keyword>
<evidence type="ECO:0000313" key="4">
    <source>
        <dbReference type="Proteomes" id="UP000219669"/>
    </source>
</evidence>
<feature type="compositionally biased region" description="Polar residues" evidence="1">
    <location>
        <begin position="30"/>
        <end position="41"/>
    </location>
</feature>
<dbReference type="RefSeq" id="WP_097114615.1">
    <property type="nucleotide sequence ID" value="NZ_CP083931.1"/>
</dbReference>
<reference evidence="3 4" key="1">
    <citation type="submission" date="2017-09" db="EMBL/GenBank/DDBJ databases">
        <authorList>
            <person name="Ehlers B."/>
            <person name="Leendertz F.H."/>
        </authorList>
    </citation>
    <scope>NUCLEOTIDE SEQUENCE [LARGE SCALE GENOMIC DNA]</scope>
    <source>
        <strain evidence="3 4">DSM 16848</strain>
    </source>
</reference>
<dbReference type="EMBL" id="OCNF01000014">
    <property type="protein sequence ID" value="SOD69263.1"/>
    <property type="molecule type" value="Genomic_DNA"/>
</dbReference>
<gene>
    <name evidence="3" type="ORF">SAMN02746062_01592</name>
</gene>
<name>A0A286EED0_9NEIS</name>
<protein>
    <submittedName>
        <fullName evidence="3">Uncharacterized protein</fullName>
    </submittedName>
</protein>
<evidence type="ECO:0000256" key="1">
    <source>
        <dbReference type="SAM" id="MobiDB-lite"/>
    </source>
</evidence>
<feature type="transmembrane region" description="Helical" evidence="2">
    <location>
        <begin position="90"/>
        <end position="115"/>
    </location>
</feature>
<dbReference type="OrthoDB" id="8610453at2"/>
<feature type="region of interest" description="Disordered" evidence="1">
    <location>
        <begin position="30"/>
        <end position="52"/>
    </location>
</feature>
<dbReference type="Proteomes" id="UP000219669">
    <property type="component" value="Unassembled WGS sequence"/>
</dbReference>
<accession>A0A286EED0</accession>
<organism evidence="3 4">
    <name type="scientific">Alysiella filiformis DSM 16848</name>
    <dbReference type="NCBI Taxonomy" id="1120981"/>
    <lineage>
        <taxon>Bacteria</taxon>
        <taxon>Pseudomonadati</taxon>
        <taxon>Pseudomonadota</taxon>
        <taxon>Betaproteobacteria</taxon>
        <taxon>Neisseriales</taxon>
        <taxon>Neisseriaceae</taxon>
        <taxon>Alysiella</taxon>
    </lineage>
</organism>
<sequence>MVSKNLSRSNKQPETQSPFHKIQKHRFENMNTHNNSSNISPKNRPHKRTVRNDDPQLAHQDWLKLLLIGLTLGSFGAAMVLPFQDGVLGWYAIITWLGHPSVVGFWFFPVATLWFMRVFSTLHRTKLPILKALLAFVLMIIALIALRGSDFHSNIGVGVFFWLVSGYLLFATTIRMRYPEGGLKFASAGIVLSLACVIWAQHANSHRKIHAVWHTADAIVGSSDDDGQNSEWGAVQPPANGSGTPTKGNQHATIAQPLLNIPFTQSSQIAVKRDFDLHNPWAQPNASVSCETALKRNYPVLLPPRFLEDKYEWLNFHHGDHICNNLMYVGTPNGRTADFNYTIKQDQRSNIYLILSDKKEQVLFNETFPMSREDNGLSNKDYIQKLNSVFVRLVDDNTIPMLDNEYTLTKAPTPTEPDILNKGCEMKSLNRPNLYQWGTGRVDFRGQSVEKINTFCSKTHVAMTHLSHDDTQAGDVFENVLHVKLFRSKDLRPVECGAVGIALSKQQAVQIFTGELKVEQLHFTPENGTGCLKAGVKLSDGSSL</sequence>
<feature type="transmembrane region" description="Helical" evidence="2">
    <location>
        <begin position="182"/>
        <end position="200"/>
    </location>
</feature>
<feature type="region of interest" description="Disordered" evidence="1">
    <location>
        <begin position="224"/>
        <end position="249"/>
    </location>
</feature>
<feature type="region of interest" description="Disordered" evidence="1">
    <location>
        <begin position="1"/>
        <end position="20"/>
    </location>
</feature>
<dbReference type="AlphaFoldDB" id="A0A286EED0"/>
<feature type="compositionally biased region" description="Polar residues" evidence="1">
    <location>
        <begin position="239"/>
        <end position="249"/>
    </location>
</feature>